<feature type="region of interest" description="Disordered" evidence="6">
    <location>
        <begin position="602"/>
        <end position="641"/>
    </location>
</feature>
<sequence length="670" mass="75269">MLAATTIFAQQLATQAADSETAKLITEMIPRYHLSRQRVDDGIAAKLLPTFIKDLDPQKQYFLQSDISDFERSRDTLDDALRDGNLDFAFRVFDVYSERLHRQLEVAHQLIDAEHDFTVDEEITISGDDLAWATSEAELDERWRKRIKYQLLDRKLDGTEVEEAREQLHKRYRNVKLNMDQMNEQDKLEIYLTALTRCFDPHSSYMSPQTWQDFEIQLRLSLDGIGAALRADDGYTVVAQIVPGGAADKDGRLKVGDKIVGVGQEEGEIEDIFEMKLSDVVRKIRGKRGTVVRLRVKPADGGESVVYDLTRQKIELKESEVKGEVLETTDRLGREGRVGIIQIPSFYRDFAGAQSGVRNFKSAAADVAAVLESFSEQGGVDAIVIDLRNNGGGALSEAIEISGLFIDQGPVVQVKEPSGRVQSLEDEDPGVLYSGPLVVLCNRSSASASEIFAGVIKDYRRGIVVGDTTTHGKGTVQNLMDVAPNQMFRILQRTQRGKLKLTIQQFYRVNGHSTQNNGVPSDIVLPSLIDHWDLGEAFLDNALPFDRIRPAVFSPGRFVSEELIAGLQQRSEQRIRNDDDFQKIEKAIRRYLDRKSRKTVSLKEETMKAEREADEELVGDSKELEETAEPETGADATKEEIFPESYYNDEVLNITLDYIRALQGAVAAKR</sequence>
<dbReference type="InterPro" id="IPR036034">
    <property type="entry name" value="PDZ_sf"/>
</dbReference>
<dbReference type="Pfam" id="PF00595">
    <property type="entry name" value="PDZ"/>
    <property type="match status" value="1"/>
</dbReference>
<dbReference type="GO" id="GO:0007165">
    <property type="term" value="P:signal transduction"/>
    <property type="evidence" value="ECO:0007669"/>
    <property type="project" value="TreeGrafter"/>
</dbReference>
<comment type="similarity">
    <text evidence="1 5">Belongs to the peptidase S41A family.</text>
</comment>
<evidence type="ECO:0000256" key="4">
    <source>
        <dbReference type="ARBA" id="ARBA00022825"/>
    </source>
</evidence>
<feature type="domain" description="PDZ" evidence="7">
    <location>
        <begin position="215"/>
        <end position="283"/>
    </location>
</feature>
<dbReference type="PANTHER" id="PTHR32060:SF22">
    <property type="entry name" value="CARBOXYL-TERMINAL-PROCESSING PEPTIDASE 3, CHLOROPLASTIC"/>
    <property type="match status" value="1"/>
</dbReference>
<dbReference type="Pfam" id="PF03572">
    <property type="entry name" value="Peptidase_S41"/>
    <property type="match status" value="1"/>
</dbReference>
<evidence type="ECO:0000313" key="9">
    <source>
        <dbReference type="Proteomes" id="UP000320496"/>
    </source>
</evidence>
<dbReference type="Proteomes" id="UP000320496">
    <property type="component" value="Chromosome"/>
</dbReference>
<dbReference type="InterPro" id="IPR001478">
    <property type="entry name" value="PDZ"/>
</dbReference>
<evidence type="ECO:0000256" key="5">
    <source>
        <dbReference type="RuleBase" id="RU004404"/>
    </source>
</evidence>
<dbReference type="FunFam" id="3.90.226.10:FF:000090">
    <property type="entry name" value="Tail-specific protease"/>
    <property type="match status" value="1"/>
</dbReference>
<dbReference type="Pfam" id="PF17804">
    <property type="entry name" value="TSP_NTD"/>
    <property type="match status" value="1"/>
</dbReference>
<evidence type="ECO:0000256" key="1">
    <source>
        <dbReference type="ARBA" id="ARBA00009179"/>
    </source>
</evidence>
<gene>
    <name evidence="8" type="primary">prc</name>
    <name evidence="8" type="ORF">Mal4_21420</name>
</gene>
<name>A0A517Z5T6_9PLAN</name>
<dbReference type="SUPFAM" id="SSF50156">
    <property type="entry name" value="PDZ domain-like"/>
    <property type="match status" value="1"/>
</dbReference>
<evidence type="ECO:0000256" key="3">
    <source>
        <dbReference type="ARBA" id="ARBA00022801"/>
    </source>
</evidence>
<dbReference type="InterPro" id="IPR029045">
    <property type="entry name" value="ClpP/crotonase-like_dom_sf"/>
</dbReference>
<keyword evidence="4 5" id="KW-0720">Serine protease</keyword>
<keyword evidence="2 5" id="KW-0645">Protease</keyword>
<dbReference type="GO" id="GO:0030288">
    <property type="term" value="C:outer membrane-bounded periplasmic space"/>
    <property type="evidence" value="ECO:0007669"/>
    <property type="project" value="TreeGrafter"/>
</dbReference>
<evidence type="ECO:0000256" key="2">
    <source>
        <dbReference type="ARBA" id="ARBA00022670"/>
    </source>
</evidence>
<dbReference type="InterPro" id="IPR020992">
    <property type="entry name" value="Tail_Prtase_C"/>
</dbReference>
<dbReference type="InterPro" id="IPR040573">
    <property type="entry name" value="TSP_N"/>
</dbReference>
<dbReference type="SMART" id="SM00245">
    <property type="entry name" value="TSPc"/>
    <property type="match status" value="1"/>
</dbReference>
<accession>A0A517Z5T6</accession>
<evidence type="ECO:0000256" key="6">
    <source>
        <dbReference type="SAM" id="MobiDB-lite"/>
    </source>
</evidence>
<dbReference type="NCBIfam" id="TIGR00225">
    <property type="entry name" value="prc"/>
    <property type="match status" value="1"/>
</dbReference>
<dbReference type="Pfam" id="PF11818">
    <property type="entry name" value="DUF3340"/>
    <property type="match status" value="1"/>
</dbReference>
<protein>
    <submittedName>
        <fullName evidence="8">Tail-specific protease</fullName>
        <ecNumber evidence="8">3.4.21.102</ecNumber>
    </submittedName>
</protein>
<dbReference type="KEGG" id="mri:Mal4_21420"/>
<dbReference type="AlphaFoldDB" id="A0A517Z5T6"/>
<dbReference type="SMART" id="SM00228">
    <property type="entry name" value="PDZ"/>
    <property type="match status" value="1"/>
</dbReference>
<proteinExistence type="inferred from homology"/>
<dbReference type="InterPro" id="IPR004447">
    <property type="entry name" value="Peptidase_S41A"/>
</dbReference>
<reference evidence="8 9" key="1">
    <citation type="submission" date="2019-02" db="EMBL/GenBank/DDBJ databases">
        <title>Deep-cultivation of Planctomycetes and their phenomic and genomic characterization uncovers novel biology.</title>
        <authorList>
            <person name="Wiegand S."/>
            <person name="Jogler M."/>
            <person name="Boedeker C."/>
            <person name="Pinto D."/>
            <person name="Vollmers J."/>
            <person name="Rivas-Marin E."/>
            <person name="Kohn T."/>
            <person name="Peeters S.H."/>
            <person name="Heuer A."/>
            <person name="Rast P."/>
            <person name="Oberbeckmann S."/>
            <person name="Bunk B."/>
            <person name="Jeske O."/>
            <person name="Meyerdierks A."/>
            <person name="Storesund J.E."/>
            <person name="Kallscheuer N."/>
            <person name="Luecker S."/>
            <person name="Lage O.M."/>
            <person name="Pohl T."/>
            <person name="Merkel B.J."/>
            <person name="Hornburger P."/>
            <person name="Mueller R.-W."/>
            <person name="Bruemmer F."/>
            <person name="Labrenz M."/>
            <person name="Spormann A.M."/>
            <person name="Op den Camp H."/>
            <person name="Overmann J."/>
            <person name="Amann R."/>
            <person name="Jetten M.S.M."/>
            <person name="Mascher T."/>
            <person name="Medema M.H."/>
            <person name="Devos D.P."/>
            <person name="Kaster A.-K."/>
            <person name="Ovreas L."/>
            <person name="Rohde M."/>
            <person name="Galperin M.Y."/>
            <person name="Jogler C."/>
        </authorList>
    </citation>
    <scope>NUCLEOTIDE SEQUENCE [LARGE SCALE GENOMIC DNA]</scope>
    <source>
        <strain evidence="8 9">Mal4</strain>
    </source>
</reference>
<dbReference type="PANTHER" id="PTHR32060">
    <property type="entry name" value="TAIL-SPECIFIC PROTEASE"/>
    <property type="match status" value="1"/>
</dbReference>
<organism evidence="8 9">
    <name type="scientific">Maioricimonas rarisocia</name>
    <dbReference type="NCBI Taxonomy" id="2528026"/>
    <lineage>
        <taxon>Bacteria</taxon>
        <taxon>Pseudomonadati</taxon>
        <taxon>Planctomycetota</taxon>
        <taxon>Planctomycetia</taxon>
        <taxon>Planctomycetales</taxon>
        <taxon>Planctomycetaceae</taxon>
        <taxon>Maioricimonas</taxon>
    </lineage>
</organism>
<dbReference type="EC" id="3.4.21.102" evidence="8"/>
<dbReference type="EMBL" id="CP036275">
    <property type="protein sequence ID" value="QDU37825.1"/>
    <property type="molecule type" value="Genomic_DNA"/>
</dbReference>
<dbReference type="Gene3D" id="2.30.42.10">
    <property type="match status" value="1"/>
</dbReference>
<dbReference type="InterPro" id="IPR005151">
    <property type="entry name" value="Tail-specific_protease"/>
</dbReference>
<dbReference type="CDD" id="cd06782">
    <property type="entry name" value="cpPDZ_CPP-like"/>
    <property type="match status" value="1"/>
</dbReference>
<dbReference type="PROSITE" id="PS50106">
    <property type="entry name" value="PDZ"/>
    <property type="match status" value="1"/>
</dbReference>
<evidence type="ECO:0000313" key="8">
    <source>
        <dbReference type="EMBL" id="QDU37825.1"/>
    </source>
</evidence>
<dbReference type="SUPFAM" id="SSF52096">
    <property type="entry name" value="ClpP/crotonase"/>
    <property type="match status" value="1"/>
</dbReference>
<evidence type="ECO:0000259" key="7">
    <source>
        <dbReference type="PROSITE" id="PS50106"/>
    </source>
</evidence>
<dbReference type="GO" id="GO:0006508">
    <property type="term" value="P:proteolysis"/>
    <property type="evidence" value="ECO:0007669"/>
    <property type="project" value="UniProtKB-KW"/>
</dbReference>
<feature type="compositionally biased region" description="Basic and acidic residues" evidence="6">
    <location>
        <begin position="602"/>
        <end position="611"/>
    </location>
</feature>
<dbReference type="GO" id="GO:0004252">
    <property type="term" value="F:serine-type endopeptidase activity"/>
    <property type="evidence" value="ECO:0007669"/>
    <property type="project" value="UniProtKB-EC"/>
</dbReference>
<dbReference type="CDD" id="cd07560">
    <property type="entry name" value="Peptidase_S41_CPP"/>
    <property type="match status" value="1"/>
</dbReference>
<dbReference type="Gene3D" id="3.90.226.10">
    <property type="entry name" value="2-enoyl-CoA Hydratase, Chain A, domain 1"/>
    <property type="match status" value="1"/>
</dbReference>
<keyword evidence="9" id="KW-1185">Reference proteome</keyword>
<keyword evidence="3 5" id="KW-0378">Hydrolase</keyword>